<keyword evidence="3" id="KW-0378">Hydrolase</keyword>
<keyword evidence="3" id="KW-0645">Protease</keyword>
<keyword evidence="4" id="KW-1185">Reference proteome</keyword>
<dbReference type="PANTHER" id="PTHR33490:SF3">
    <property type="entry name" value="CONSERVED INTEGRAL MEMBRANE PROTEIN"/>
    <property type="match status" value="1"/>
</dbReference>
<proteinExistence type="predicted"/>
<evidence type="ECO:0000313" key="4">
    <source>
        <dbReference type="Proteomes" id="UP000029507"/>
    </source>
</evidence>
<dbReference type="PANTHER" id="PTHR33490">
    <property type="entry name" value="BLR5614 PROTEIN-RELATED"/>
    <property type="match status" value="1"/>
</dbReference>
<reference evidence="3 4" key="1">
    <citation type="submission" date="2014-08" db="EMBL/GenBank/DDBJ databases">
        <title>Comparative genomics of the Paenibacillus odorifer group.</title>
        <authorList>
            <person name="den Bakker H.C."/>
            <person name="Tsai Y.-C."/>
            <person name="Martin N."/>
            <person name="Korlach J."/>
            <person name="Wiedmann M."/>
        </authorList>
    </citation>
    <scope>NUCLEOTIDE SEQUENCE [LARGE SCALE GENOMIC DNA]</scope>
    <source>
        <strain evidence="3 4">DSM 14472</strain>
    </source>
</reference>
<dbReference type="EMBL" id="CP009286">
    <property type="protein sequence ID" value="AIQ65459.1"/>
    <property type="molecule type" value="Genomic_DNA"/>
</dbReference>
<dbReference type="HOGENOM" id="CLU_717366_0_0_9"/>
<feature type="transmembrane region" description="Helical" evidence="1">
    <location>
        <begin position="12"/>
        <end position="31"/>
    </location>
</feature>
<dbReference type="SUPFAM" id="SSF54001">
    <property type="entry name" value="Cysteine proteinases"/>
    <property type="match status" value="1"/>
</dbReference>
<gene>
    <name evidence="3" type="ORF">PSTEL_22425</name>
</gene>
<dbReference type="AlphaFoldDB" id="A0A089N9K8"/>
<dbReference type="RefSeq" id="WP_038698536.1">
    <property type="nucleotide sequence ID" value="NZ_CP009286.1"/>
</dbReference>
<dbReference type="OrthoDB" id="1817605at2"/>
<organism evidence="3 4">
    <name type="scientific">Paenibacillus stellifer</name>
    <dbReference type="NCBI Taxonomy" id="169760"/>
    <lineage>
        <taxon>Bacteria</taxon>
        <taxon>Bacillati</taxon>
        <taxon>Bacillota</taxon>
        <taxon>Bacilli</taxon>
        <taxon>Bacillales</taxon>
        <taxon>Paenibacillaceae</taxon>
        <taxon>Paenibacillus</taxon>
    </lineage>
</organism>
<dbReference type="STRING" id="169760.PSTEL_22425"/>
<dbReference type="InterPro" id="IPR002931">
    <property type="entry name" value="Transglutaminase-like"/>
</dbReference>
<protein>
    <submittedName>
        <fullName evidence="3">Cysteine protease</fullName>
    </submittedName>
</protein>
<keyword evidence="1" id="KW-0472">Membrane</keyword>
<dbReference type="InterPro" id="IPR038765">
    <property type="entry name" value="Papain-like_cys_pep_sf"/>
</dbReference>
<accession>A0A089N9K8</accession>
<name>A0A089N9K8_9BACL</name>
<evidence type="ECO:0000313" key="3">
    <source>
        <dbReference type="EMBL" id="AIQ65459.1"/>
    </source>
</evidence>
<evidence type="ECO:0000256" key="1">
    <source>
        <dbReference type="SAM" id="Phobius"/>
    </source>
</evidence>
<dbReference type="Pfam" id="PF01841">
    <property type="entry name" value="Transglut_core"/>
    <property type="match status" value="1"/>
</dbReference>
<feature type="domain" description="Transglutaminase-like" evidence="2">
    <location>
        <begin position="295"/>
        <end position="358"/>
    </location>
</feature>
<feature type="transmembrane region" description="Helical" evidence="1">
    <location>
        <begin position="106"/>
        <end position="128"/>
    </location>
</feature>
<dbReference type="GO" id="GO:0006508">
    <property type="term" value="P:proteolysis"/>
    <property type="evidence" value="ECO:0007669"/>
    <property type="project" value="UniProtKB-KW"/>
</dbReference>
<feature type="transmembrane region" description="Helical" evidence="1">
    <location>
        <begin position="149"/>
        <end position="172"/>
    </location>
</feature>
<dbReference type="Proteomes" id="UP000029507">
    <property type="component" value="Chromosome"/>
</dbReference>
<dbReference type="SMART" id="SM00460">
    <property type="entry name" value="TGc"/>
    <property type="match status" value="1"/>
</dbReference>
<dbReference type="KEGG" id="pste:PSTEL_22425"/>
<keyword evidence="1" id="KW-0812">Transmembrane</keyword>
<keyword evidence="1" id="KW-1133">Transmembrane helix</keyword>
<dbReference type="GO" id="GO:0008233">
    <property type="term" value="F:peptidase activity"/>
    <property type="evidence" value="ECO:0007669"/>
    <property type="project" value="UniProtKB-KW"/>
</dbReference>
<feature type="transmembrane region" description="Helical" evidence="1">
    <location>
        <begin position="43"/>
        <end position="66"/>
    </location>
</feature>
<sequence>MWNEWLQSLRDANIITLALLLVLLISMLQGWARGFSLSAGRLFGLLGSSLLTLVSLILAAAGAAYASPRVQAWAEGVSAPAGELKQWQQMYYTAVSALAGLPLLRFLLLLLVGYSVIRLLAGLLILFLPLPSIFGRRSDRRKVSAGSRLGGAGVGLFIGAVRCLLLIIALYVGTGLSPGSGFSRYIEASPVYRQGVEKLIEPVAGSAVQDKLPVLTEAVTAEMNDILRRKYEIIDRDISGDISEAAANVAGSGKNAKEKARLLYDWVGTRISYDYAKAENYERNRIWKEQTPQETFDTRLGVCIDYARLYAVMARSQGLQVRVVTGRGYDGQGGYGPHAWNEVYLPESGTWIPLDSTWAKSGDWFNPPDFASTHVKESVL</sequence>
<dbReference type="Gene3D" id="3.10.620.30">
    <property type="match status" value="1"/>
</dbReference>
<evidence type="ECO:0000259" key="2">
    <source>
        <dbReference type="SMART" id="SM00460"/>
    </source>
</evidence>